<evidence type="ECO:0000256" key="2">
    <source>
        <dbReference type="SAM" id="Phobius"/>
    </source>
</evidence>
<evidence type="ECO:0000313" key="3">
    <source>
        <dbReference type="EMBL" id="ONN44873.1"/>
    </source>
</evidence>
<keyword evidence="2" id="KW-0812">Transmembrane</keyword>
<feature type="transmembrane region" description="Helical" evidence="2">
    <location>
        <begin position="78"/>
        <end position="100"/>
    </location>
</feature>
<evidence type="ECO:0000313" key="4">
    <source>
        <dbReference type="Proteomes" id="UP000189299"/>
    </source>
</evidence>
<reference evidence="3 4" key="1">
    <citation type="submission" date="2016-12" db="EMBL/GenBank/DDBJ databases">
        <authorList>
            <person name="Song W.-J."/>
            <person name="Kurnit D.M."/>
        </authorList>
    </citation>
    <scope>NUCLEOTIDE SEQUENCE [LARGE SCALE GENOMIC DNA]</scope>
    <source>
        <strain evidence="3 4">CGB1038-1_S1</strain>
    </source>
</reference>
<feature type="region of interest" description="Disordered" evidence="1">
    <location>
        <begin position="1"/>
        <end position="27"/>
    </location>
</feature>
<name>A0A1V2UN20_ENTMU</name>
<proteinExistence type="predicted"/>
<comment type="caution">
    <text evidence="3">The sequence shown here is derived from an EMBL/GenBank/DDBJ whole genome shotgun (WGS) entry which is preliminary data.</text>
</comment>
<gene>
    <name evidence="3" type="ORF">BTN92_01705</name>
</gene>
<dbReference type="EMBL" id="MSTR01000001">
    <property type="protein sequence ID" value="ONN44873.1"/>
    <property type="molecule type" value="Genomic_DNA"/>
</dbReference>
<dbReference type="STRING" id="53346.A5802_001442"/>
<feature type="compositionally biased region" description="Basic residues" evidence="1">
    <location>
        <begin position="1"/>
        <end position="11"/>
    </location>
</feature>
<dbReference type="RefSeq" id="WP_062804999.1">
    <property type="nucleotide sequence ID" value="NZ_CABMMO010000001.1"/>
</dbReference>
<sequence>MWLFTKRRKKQQPAVKPNPTIVERDNEKPEKMKPVLAYIDAAPADIQLVSVVAASLAAEYDPESRFIIKKIKQRNPEAILVSLIATGVAAGVNPNSQFIIRKIAKK</sequence>
<protein>
    <submittedName>
        <fullName evidence="3">Uncharacterized protein</fullName>
    </submittedName>
</protein>
<keyword evidence="2" id="KW-1133">Transmembrane helix</keyword>
<organism evidence="3 4">
    <name type="scientific">Enterococcus mundtii</name>
    <dbReference type="NCBI Taxonomy" id="53346"/>
    <lineage>
        <taxon>Bacteria</taxon>
        <taxon>Bacillati</taxon>
        <taxon>Bacillota</taxon>
        <taxon>Bacilli</taxon>
        <taxon>Lactobacillales</taxon>
        <taxon>Enterococcaceae</taxon>
        <taxon>Enterococcus</taxon>
    </lineage>
</organism>
<keyword evidence="2" id="KW-0472">Membrane</keyword>
<accession>A0A1V2UN20</accession>
<evidence type="ECO:0000256" key="1">
    <source>
        <dbReference type="SAM" id="MobiDB-lite"/>
    </source>
</evidence>
<dbReference type="Proteomes" id="UP000189299">
    <property type="component" value="Unassembled WGS sequence"/>
</dbReference>
<dbReference type="OrthoDB" id="2222210at2"/>
<dbReference type="AlphaFoldDB" id="A0A1V2UN20"/>